<dbReference type="EMBL" id="HBGQ01027716">
    <property type="protein sequence ID" value="CAD9408195.1"/>
    <property type="molecule type" value="Transcribed_RNA"/>
</dbReference>
<feature type="signal peptide" evidence="1">
    <location>
        <begin position="1"/>
        <end position="24"/>
    </location>
</feature>
<dbReference type="AlphaFoldDB" id="A0A7S2FR62"/>
<reference evidence="2" key="1">
    <citation type="submission" date="2021-01" db="EMBL/GenBank/DDBJ databases">
        <authorList>
            <person name="Corre E."/>
            <person name="Pelletier E."/>
            <person name="Niang G."/>
            <person name="Scheremetjew M."/>
            <person name="Finn R."/>
            <person name="Kale V."/>
            <person name="Holt S."/>
            <person name="Cochrane G."/>
            <person name="Meng A."/>
            <person name="Brown T."/>
            <person name="Cohen L."/>
        </authorList>
    </citation>
    <scope>NUCLEOTIDE SEQUENCE</scope>
    <source>
        <strain evidence="2">CCMP2222</strain>
    </source>
</reference>
<organism evidence="2">
    <name type="scientific">Alexandrium andersonii</name>
    <dbReference type="NCBI Taxonomy" id="327968"/>
    <lineage>
        <taxon>Eukaryota</taxon>
        <taxon>Sar</taxon>
        <taxon>Alveolata</taxon>
        <taxon>Dinophyceae</taxon>
        <taxon>Gonyaulacales</taxon>
        <taxon>Pyrocystaceae</taxon>
        <taxon>Alexandrium</taxon>
    </lineage>
</organism>
<feature type="chain" id="PRO_5030822984" evidence="1">
    <location>
        <begin position="25"/>
        <end position="146"/>
    </location>
</feature>
<accession>A0A7S2FR62</accession>
<name>A0A7S2FR62_9DINO</name>
<keyword evidence="1" id="KW-0732">Signal</keyword>
<evidence type="ECO:0000313" key="2">
    <source>
        <dbReference type="EMBL" id="CAD9408195.1"/>
    </source>
</evidence>
<sequence length="146" mass="15513">MATMRLPRALMAVVLVLPLGAASARLAAGTGTVTRSVPPPTPVGSMPTRDKDGAFATKADACAACKHLATSSCAMYKSCTCYAANAFFKVVGIPEPSDKNNWKWACGNEGGDKYELCFKVTWSESQQIYQDSFGEAVDPNKPKCPV</sequence>
<proteinExistence type="predicted"/>
<protein>
    <submittedName>
        <fullName evidence="2">Uncharacterized protein</fullName>
    </submittedName>
</protein>
<evidence type="ECO:0000256" key="1">
    <source>
        <dbReference type="SAM" id="SignalP"/>
    </source>
</evidence>
<gene>
    <name evidence="2" type="ORF">AAND1436_LOCUS13717</name>
</gene>